<dbReference type="InterPro" id="IPR013766">
    <property type="entry name" value="Thioredoxin_domain"/>
</dbReference>
<keyword evidence="5" id="KW-0732">Signal</keyword>
<evidence type="ECO:0000256" key="5">
    <source>
        <dbReference type="SAM" id="SignalP"/>
    </source>
</evidence>
<feature type="chain" id="PRO_5045379895" evidence="5">
    <location>
        <begin position="20"/>
        <end position="359"/>
    </location>
</feature>
<sequence length="359" mass="40472">MVAKIKTLICLLFPLLCTAQEIGKPFTVQFDLAGFRNGSKITMTGFGHEGRSYEATLTDGKTTIQGTIVEPSLYILTANPNLRAQIWVESGHIQVLGDSAHFSKIAVLNSGTHEDARPISEQLDPMWKRYDELKAAEAAETDSTKKKNLSAAVDHYYQSIRDVRKHGVFNRKPSFPLMLELYFLRTSLSRDSLQLAFDRFPYVMQNGVTGRFLQKFLQANVIYPGVKAPSFVAKNLEDMDIRLDDFRGKIVLLDFWAAWCAPCRDGNKKLALLYKKYKNDGFEIISFNVDSNKDSWKKASEEDGIYWTNVGDQNATQGETPVAYRVQSLPNMFLLDRDGMVLEVGGSATDIEELLKKNL</sequence>
<dbReference type="Proteomes" id="UP001597545">
    <property type="component" value="Unassembled WGS sequence"/>
</dbReference>
<keyword evidence="8" id="KW-1185">Reference proteome</keyword>
<dbReference type="SUPFAM" id="SSF52833">
    <property type="entry name" value="Thioredoxin-like"/>
    <property type="match status" value="1"/>
</dbReference>
<proteinExistence type="predicted"/>
<evidence type="ECO:0000256" key="4">
    <source>
        <dbReference type="ARBA" id="ARBA00023284"/>
    </source>
</evidence>
<dbReference type="InterPro" id="IPR017937">
    <property type="entry name" value="Thioredoxin_CS"/>
</dbReference>
<evidence type="ECO:0000259" key="6">
    <source>
        <dbReference type="PROSITE" id="PS51352"/>
    </source>
</evidence>
<dbReference type="InterPro" id="IPR000866">
    <property type="entry name" value="AhpC/TSA"/>
</dbReference>
<evidence type="ECO:0000313" key="7">
    <source>
        <dbReference type="EMBL" id="MFD2549079.1"/>
    </source>
</evidence>
<name>A0ABW5KKB3_9SPHI</name>
<dbReference type="PROSITE" id="PS51352">
    <property type="entry name" value="THIOREDOXIN_2"/>
    <property type="match status" value="1"/>
</dbReference>
<dbReference type="EMBL" id="JBHULR010000009">
    <property type="protein sequence ID" value="MFD2549079.1"/>
    <property type="molecule type" value="Genomic_DNA"/>
</dbReference>
<dbReference type="Pfam" id="PF00578">
    <property type="entry name" value="AhpC-TSA"/>
    <property type="match status" value="1"/>
</dbReference>
<keyword evidence="3" id="KW-1015">Disulfide bond</keyword>
<feature type="signal peptide" evidence="5">
    <location>
        <begin position="1"/>
        <end position="19"/>
    </location>
</feature>
<dbReference type="Gene3D" id="3.40.30.10">
    <property type="entry name" value="Glutaredoxin"/>
    <property type="match status" value="1"/>
</dbReference>
<dbReference type="PANTHER" id="PTHR42852">
    <property type="entry name" value="THIOL:DISULFIDE INTERCHANGE PROTEIN DSBE"/>
    <property type="match status" value="1"/>
</dbReference>
<accession>A0ABW5KKB3</accession>
<reference evidence="8" key="1">
    <citation type="journal article" date="2019" name="Int. J. Syst. Evol. Microbiol.">
        <title>The Global Catalogue of Microorganisms (GCM) 10K type strain sequencing project: providing services to taxonomists for standard genome sequencing and annotation.</title>
        <authorList>
            <consortium name="The Broad Institute Genomics Platform"/>
            <consortium name="The Broad Institute Genome Sequencing Center for Infectious Disease"/>
            <person name="Wu L."/>
            <person name="Ma J."/>
        </authorList>
    </citation>
    <scope>NUCLEOTIDE SEQUENCE [LARGE SCALE GENOMIC DNA]</scope>
    <source>
        <strain evidence="8">KCTC 42662</strain>
    </source>
</reference>
<evidence type="ECO:0000256" key="2">
    <source>
        <dbReference type="ARBA" id="ARBA00022748"/>
    </source>
</evidence>
<dbReference type="PROSITE" id="PS00194">
    <property type="entry name" value="THIOREDOXIN_1"/>
    <property type="match status" value="1"/>
</dbReference>
<dbReference type="InterPro" id="IPR036249">
    <property type="entry name" value="Thioredoxin-like_sf"/>
</dbReference>
<keyword evidence="2" id="KW-0201">Cytochrome c-type biogenesis</keyword>
<organism evidence="7 8">
    <name type="scientific">Sphingobacterium suaedae</name>
    <dbReference type="NCBI Taxonomy" id="1686402"/>
    <lineage>
        <taxon>Bacteria</taxon>
        <taxon>Pseudomonadati</taxon>
        <taxon>Bacteroidota</taxon>
        <taxon>Sphingobacteriia</taxon>
        <taxon>Sphingobacteriales</taxon>
        <taxon>Sphingobacteriaceae</taxon>
        <taxon>Sphingobacterium</taxon>
    </lineage>
</organism>
<evidence type="ECO:0000256" key="3">
    <source>
        <dbReference type="ARBA" id="ARBA00023157"/>
    </source>
</evidence>
<dbReference type="RefSeq" id="WP_380905399.1">
    <property type="nucleotide sequence ID" value="NZ_JBHUEG010000009.1"/>
</dbReference>
<comment type="subcellular location">
    <subcellularLocation>
        <location evidence="1">Cell envelope</location>
    </subcellularLocation>
</comment>
<gene>
    <name evidence="7" type="ORF">ACFSR5_15625</name>
</gene>
<keyword evidence="4" id="KW-0676">Redox-active center</keyword>
<feature type="domain" description="Thioredoxin" evidence="6">
    <location>
        <begin position="222"/>
        <end position="359"/>
    </location>
</feature>
<evidence type="ECO:0000313" key="8">
    <source>
        <dbReference type="Proteomes" id="UP001597545"/>
    </source>
</evidence>
<dbReference type="CDD" id="cd02966">
    <property type="entry name" value="TlpA_like_family"/>
    <property type="match status" value="1"/>
</dbReference>
<protein>
    <submittedName>
        <fullName evidence="7">TlpA family protein disulfide reductase</fullName>
    </submittedName>
</protein>
<evidence type="ECO:0000256" key="1">
    <source>
        <dbReference type="ARBA" id="ARBA00004196"/>
    </source>
</evidence>
<dbReference type="InterPro" id="IPR050553">
    <property type="entry name" value="Thioredoxin_ResA/DsbE_sf"/>
</dbReference>
<comment type="caution">
    <text evidence="7">The sequence shown here is derived from an EMBL/GenBank/DDBJ whole genome shotgun (WGS) entry which is preliminary data.</text>
</comment>
<dbReference type="PANTHER" id="PTHR42852:SF6">
    <property type="entry name" value="THIOL:DISULFIDE INTERCHANGE PROTEIN DSBE"/>
    <property type="match status" value="1"/>
</dbReference>